<dbReference type="InterPro" id="IPR043128">
    <property type="entry name" value="Rev_trsase/Diguanyl_cyclase"/>
</dbReference>
<dbReference type="InterPro" id="IPR000477">
    <property type="entry name" value="RT_dom"/>
</dbReference>
<sequence>MIARLNSVAAYLDDIIGTGHTKEEHRQKLETFFERIHTYGFRIRIEKCTFMMSEIRYLGRLSTETNAALIQRRAEP</sequence>
<dbReference type="Pfam" id="PF00078">
    <property type="entry name" value="RVT_1"/>
    <property type="match status" value="1"/>
</dbReference>
<protein>
    <submittedName>
        <fullName evidence="1">Uncharacterized protein</fullName>
    </submittedName>
</protein>
<dbReference type="Proteomes" id="UP000024635">
    <property type="component" value="Unassembled WGS sequence"/>
</dbReference>
<reference evidence="2" key="1">
    <citation type="journal article" date="2015" name="Nat. Genet.">
        <title>The genome and transcriptome of the zoonotic hookworm Ancylostoma ceylanicum identify infection-specific gene families.</title>
        <authorList>
            <person name="Schwarz E.M."/>
            <person name="Hu Y."/>
            <person name="Antoshechkin I."/>
            <person name="Miller M.M."/>
            <person name="Sternberg P.W."/>
            <person name="Aroian R.V."/>
        </authorList>
    </citation>
    <scope>NUCLEOTIDE SEQUENCE</scope>
    <source>
        <strain evidence="2">HY135</strain>
    </source>
</reference>
<dbReference type="EMBL" id="JARK01001528">
    <property type="protein sequence ID" value="EYB92570.1"/>
    <property type="molecule type" value="Genomic_DNA"/>
</dbReference>
<dbReference type="Gene3D" id="3.30.70.270">
    <property type="match status" value="1"/>
</dbReference>
<dbReference type="SUPFAM" id="SSF56672">
    <property type="entry name" value="DNA/RNA polymerases"/>
    <property type="match status" value="1"/>
</dbReference>
<name>A0A016SPS1_9BILA</name>
<dbReference type="AlphaFoldDB" id="A0A016SPS1"/>
<dbReference type="InterPro" id="IPR050951">
    <property type="entry name" value="Retrovirus_Pol_polyprotein"/>
</dbReference>
<dbReference type="OrthoDB" id="5919508at2759"/>
<dbReference type="PANTHER" id="PTHR37984">
    <property type="entry name" value="PROTEIN CBG26694"/>
    <property type="match status" value="1"/>
</dbReference>
<evidence type="ECO:0000313" key="2">
    <source>
        <dbReference type="Proteomes" id="UP000024635"/>
    </source>
</evidence>
<proteinExistence type="predicted"/>
<accession>A0A016SPS1</accession>
<gene>
    <name evidence="1" type="primary">Acey_s0192.g1354</name>
    <name evidence="1" type="ORF">Y032_0192g1354</name>
</gene>
<organism evidence="1 2">
    <name type="scientific">Ancylostoma ceylanicum</name>
    <dbReference type="NCBI Taxonomy" id="53326"/>
    <lineage>
        <taxon>Eukaryota</taxon>
        <taxon>Metazoa</taxon>
        <taxon>Ecdysozoa</taxon>
        <taxon>Nematoda</taxon>
        <taxon>Chromadorea</taxon>
        <taxon>Rhabditida</taxon>
        <taxon>Rhabditina</taxon>
        <taxon>Rhabditomorpha</taxon>
        <taxon>Strongyloidea</taxon>
        <taxon>Ancylostomatidae</taxon>
        <taxon>Ancylostomatinae</taxon>
        <taxon>Ancylostoma</taxon>
    </lineage>
</organism>
<dbReference type="STRING" id="53326.A0A016SPS1"/>
<comment type="caution">
    <text evidence="1">The sequence shown here is derived from an EMBL/GenBank/DDBJ whole genome shotgun (WGS) entry which is preliminary data.</text>
</comment>
<dbReference type="PANTHER" id="PTHR37984:SF5">
    <property type="entry name" value="PROTEIN NYNRIN-LIKE"/>
    <property type="match status" value="1"/>
</dbReference>
<dbReference type="InterPro" id="IPR043502">
    <property type="entry name" value="DNA/RNA_pol_sf"/>
</dbReference>
<keyword evidence="2" id="KW-1185">Reference proteome</keyword>
<evidence type="ECO:0000313" key="1">
    <source>
        <dbReference type="EMBL" id="EYB92570.1"/>
    </source>
</evidence>